<dbReference type="InterPro" id="IPR017970">
    <property type="entry name" value="Homeobox_CS"/>
</dbReference>
<feature type="DNA-binding region" description="Homeobox" evidence="9">
    <location>
        <begin position="264"/>
        <end position="323"/>
    </location>
</feature>
<evidence type="ECO:0000256" key="1">
    <source>
        <dbReference type="ARBA" id="ARBA00004123"/>
    </source>
</evidence>
<evidence type="ECO:0000256" key="5">
    <source>
        <dbReference type="ARBA" id="ARBA00023125"/>
    </source>
</evidence>
<feature type="region of interest" description="Disordered" evidence="11">
    <location>
        <begin position="233"/>
        <end position="265"/>
    </location>
</feature>
<dbReference type="InterPro" id="IPR009057">
    <property type="entry name" value="Homeodomain-like_sf"/>
</dbReference>
<feature type="region of interest" description="Disordered" evidence="11">
    <location>
        <begin position="321"/>
        <end position="351"/>
    </location>
</feature>
<comment type="caution">
    <text evidence="13">The sequence shown here is derived from an EMBL/GenBank/DDBJ whole genome shotgun (WGS) entry which is preliminary data.</text>
</comment>
<comment type="subcellular location">
    <subcellularLocation>
        <location evidence="1 9 10">Nucleus</location>
    </subcellularLocation>
</comment>
<dbReference type="AlphaFoldDB" id="A0AAV2SAJ4"/>
<dbReference type="Pfam" id="PF00046">
    <property type="entry name" value="Homeodomain"/>
    <property type="match status" value="1"/>
</dbReference>
<dbReference type="GO" id="GO:0045944">
    <property type="term" value="P:positive regulation of transcription by RNA polymerase II"/>
    <property type="evidence" value="ECO:0007669"/>
    <property type="project" value="UniProtKB-ARBA"/>
</dbReference>
<name>A0AAV2SAJ4_MEGNR</name>
<dbReference type="PROSITE" id="PS00027">
    <property type="entry name" value="HOMEOBOX_1"/>
    <property type="match status" value="1"/>
</dbReference>
<evidence type="ECO:0000256" key="2">
    <source>
        <dbReference type="ARBA" id="ARBA00005733"/>
    </source>
</evidence>
<evidence type="ECO:0000256" key="3">
    <source>
        <dbReference type="ARBA" id="ARBA00022473"/>
    </source>
</evidence>
<dbReference type="PANTHER" id="PTHR45636">
    <property type="entry name" value="PAIRED BOX PROTEIN PAX-6-RELATED-RELATED"/>
    <property type="match status" value="1"/>
</dbReference>
<dbReference type="GO" id="GO:0048731">
    <property type="term" value="P:system development"/>
    <property type="evidence" value="ECO:0007669"/>
    <property type="project" value="UniProtKB-ARBA"/>
</dbReference>
<gene>
    <name evidence="13" type="ORF">MNOR_LOCUS33868</name>
</gene>
<feature type="non-terminal residue" evidence="13">
    <location>
        <position position="496"/>
    </location>
</feature>
<dbReference type="Proteomes" id="UP001497623">
    <property type="component" value="Unassembled WGS sequence"/>
</dbReference>
<feature type="domain" description="Homeobox" evidence="12">
    <location>
        <begin position="262"/>
        <end position="322"/>
    </location>
</feature>
<feature type="compositionally biased region" description="Acidic residues" evidence="11">
    <location>
        <begin position="66"/>
        <end position="79"/>
    </location>
</feature>
<evidence type="ECO:0000256" key="10">
    <source>
        <dbReference type="RuleBase" id="RU000682"/>
    </source>
</evidence>
<dbReference type="FunFam" id="1.10.10.60:FF:000516">
    <property type="entry name" value="Transcription factor Toy"/>
    <property type="match status" value="1"/>
</dbReference>
<reference evidence="13 14" key="1">
    <citation type="submission" date="2024-05" db="EMBL/GenBank/DDBJ databases">
        <authorList>
            <person name="Wallberg A."/>
        </authorList>
    </citation>
    <scope>NUCLEOTIDE SEQUENCE [LARGE SCALE GENOMIC DNA]</scope>
</reference>
<keyword evidence="3" id="KW-0217">Developmental protein</keyword>
<evidence type="ECO:0000256" key="8">
    <source>
        <dbReference type="ARBA" id="ARBA00023242"/>
    </source>
</evidence>
<evidence type="ECO:0000259" key="12">
    <source>
        <dbReference type="PROSITE" id="PS50071"/>
    </source>
</evidence>
<dbReference type="PANTHER" id="PTHR45636:SF41">
    <property type="entry name" value="PAIRED BOX PROTEIN PAX-6-RELATED"/>
    <property type="match status" value="1"/>
</dbReference>
<keyword evidence="6 9" id="KW-0371">Homeobox</keyword>
<dbReference type="PROSITE" id="PS50071">
    <property type="entry name" value="HOMEOBOX_2"/>
    <property type="match status" value="1"/>
</dbReference>
<dbReference type="SMART" id="SM00389">
    <property type="entry name" value="HOX"/>
    <property type="match status" value="1"/>
</dbReference>
<dbReference type="GO" id="GO:0000978">
    <property type="term" value="F:RNA polymerase II cis-regulatory region sequence-specific DNA binding"/>
    <property type="evidence" value="ECO:0007669"/>
    <property type="project" value="TreeGrafter"/>
</dbReference>
<feature type="compositionally biased region" description="Low complexity" evidence="11">
    <location>
        <begin position="241"/>
        <end position="253"/>
    </location>
</feature>
<feature type="compositionally biased region" description="Basic and acidic residues" evidence="11">
    <location>
        <begin position="321"/>
        <end position="332"/>
    </location>
</feature>
<dbReference type="GO" id="GO:0005634">
    <property type="term" value="C:nucleus"/>
    <property type="evidence" value="ECO:0007669"/>
    <property type="project" value="UniProtKB-SubCell"/>
</dbReference>
<dbReference type="InterPro" id="IPR001356">
    <property type="entry name" value="HD"/>
</dbReference>
<evidence type="ECO:0000313" key="14">
    <source>
        <dbReference type="Proteomes" id="UP001497623"/>
    </source>
</evidence>
<keyword evidence="4" id="KW-0805">Transcription regulation</keyword>
<proteinExistence type="inferred from homology"/>
<dbReference type="GO" id="GO:0009653">
    <property type="term" value="P:anatomical structure morphogenesis"/>
    <property type="evidence" value="ECO:0007669"/>
    <property type="project" value="UniProtKB-ARBA"/>
</dbReference>
<organism evidence="13 14">
    <name type="scientific">Meganyctiphanes norvegica</name>
    <name type="common">Northern krill</name>
    <name type="synonym">Thysanopoda norvegica</name>
    <dbReference type="NCBI Taxonomy" id="48144"/>
    <lineage>
        <taxon>Eukaryota</taxon>
        <taxon>Metazoa</taxon>
        <taxon>Ecdysozoa</taxon>
        <taxon>Arthropoda</taxon>
        <taxon>Crustacea</taxon>
        <taxon>Multicrustacea</taxon>
        <taxon>Malacostraca</taxon>
        <taxon>Eumalacostraca</taxon>
        <taxon>Eucarida</taxon>
        <taxon>Euphausiacea</taxon>
        <taxon>Euphausiidae</taxon>
        <taxon>Meganyctiphanes</taxon>
    </lineage>
</organism>
<evidence type="ECO:0000256" key="6">
    <source>
        <dbReference type="ARBA" id="ARBA00023155"/>
    </source>
</evidence>
<dbReference type="GO" id="GO:0007423">
    <property type="term" value="P:sensory organ development"/>
    <property type="evidence" value="ECO:0007669"/>
    <property type="project" value="UniProtKB-ARBA"/>
</dbReference>
<protein>
    <recommendedName>
        <fullName evidence="12">Homeobox domain-containing protein</fullName>
    </recommendedName>
</protein>
<keyword evidence="5 9" id="KW-0238">DNA-binding</keyword>
<dbReference type="EMBL" id="CAXKWB010050116">
    <property type="protein sequence ID" value="CAL4169382.1"/>
    <property type="molecule type" value="Genomic_DNA"/>
</dbReference>
<dbReference type="SUPFAM" id="SSF46689">
    <property type="entry name" value="Homeodomain-like"/>
    <property type="match status" value="1"/>
</dbReference>
<dbReference type="CDD" id="cd00086">
    <property type="entry name" value="homeodomain"/>
    <property type="match status" value="1"/>
</dbReference>
<dbReference type="GO" id="GO:0030154">
    <property type="term" value="P:cell differentiation"/>
    <property type="evidence" value="ECO:0007669"/>
    <property type="project" value="UniProtKB-ARBA"/>
</dbReference>
<evidence type="ECO:0000313" key="13">
    <source>
        <dbReference type="EMBL" id="CAL4169382.1"/>
    </source>
</evidence>
<evidence type="ECO:0000256" key="11">
    <source>
        <dbReference type="SAM" id="MobiDB-lite"/>
    </source>
</evidence>
<keyword evidence="8 9" id="KW-0539">Nucleus</keyword>
<keyword evidence="7" id="KW-0804">Transcription</keyword>
<evidence type="ECO:0000256" key="9">
    <source>
        <dbReference type="PROSITE-ProRule" id="PRU00108"/>
    </source>
</evidence>
<comment type="similarity">
    <text evidence="2">Belongs to the paired homeobox family.</text>
</comment>
<dbReference type="InterPro" id="IPR043565">
    <property type="entry name" value="PAX_fam"/>
</dbReference>
<sequence>MGTYVSSRVFPALIRRKPNYRARSPRHGSQNSSMFQVENKSFWGLLMLQSANNQTVGACARGDNSSGEEGEVLEEDEEGGNPADMPNVLQISQACRKKLYAYILHTADYRPGQQQQVMDPGVLYKGLVTKAARRAIDAGGPDAARHRCCFARADLRGANISRLQRRQIDHRGPALNRQPIHNRQFTRVGTRHPVHCSWAYAQRSSLKPMGTADDSLSPSHSGPLLLSPCSPLGDVGDLSEDSNPGSSENSSSEDQVRLHLKRKLQRNRTSFTNDQIDSLEKEFERTHYPDVFARERLAAKIGLPEARIQVWFSNRRAKWRREEKLRNQRRSADGGAPPSPTRIINSSFPTATPMYTPLPPPPMSTSDSYGMSIMTTGFGMAGSMVSSSSPGGCLPHQQPTHAVAPICGVRDNANHSHNPYMSRTYDSLYSHSRASPTCPPMIYHPTHTHAMHQPHEYNAPTPPNSQAGLLSPGVSVPLAVPGQHHDMNAQYWTRLQ</sequence>
<dbReference type="GO" id="GO:0000981">
    <property type="term" value="F:DNA-binding transcription factor activity, RNA polymerase II-specific"/>
    <property type="evidence" value="ECO:0007669"/>
    <property type="project" value="InterPro"/>
</dbReference>
<evidence type="ECO:0000256" key="4">
    <source>
        <dbReference type="ARBA" id="ARBA00023015"/>
    </source>
</evidence>
<keyword evidence="14" id="KW-1185">Reference proteome</keyword>
<accession>A0AAV2SAJ4</accession>
<feature type="region of interest" description="Disordered" evidence="11">
    <location>
        <begin position="59"/>
        <end position="85"/>
    </location>
</feature>
<dbReference type="Gene3D" id="1.10.10.60">
    <property type="entry name" value="Homeodomain-like"/>
    <property type="match status" value="1"/>
</dbReference>
<evidence type="ECO:0000256" key="7">
    <source>
        <dbReference type="ARBA" id="ARBA00023163"/>
    </source>
</evidence>